<accession>A0A3B1CDV3</accession>
<proteinExistence type="predicted"/>
<gene>
    <name evidence="1" type="ORF">MNBD_NITROSPINAE04-2134</name>
</gene>
<dbReference type="PANTHER" id="PTHR35869:SF1">
    <property type="entry name" value="OUTER-MEMBRANE LIPOPROTEIN CARRIER PROTEIN"/>
    <property type="match status" value="1"/>
</dbReference>
<name>A0A3B1CDV3_9ZZZZ</name>
<dbReference type="Gene3D" id="2.50.20.10">
    <property type="entry name" value="Lipoprotein localisation LolA/LolB/LppX"/>
    <property type="match status" value="1"/>
</dbReference>
<dbReference type="AlphaFoldDB" id="A0A3B1CDV3"/>
<dbReference type="InterPro" id="IPR029046">
    <property type="entry name" value="LolA/LolB/LppX"/>
</dbReference>
<dbReference type="Pfam" id="PF03548">
    <property type="entry name" value="LolA"/>
    <property type="match status" value="1"/>
</dbReference>
<dbReference type="InterPro" id="IPR004564">
    <property type="entry name" value="OM_lipoprot_carrier_LolA-like"/>
</dbReference>
<organism evidence="1">
    <name type="scientific">hydrothermal vent metagenome</name>
    <dbReference type="NCBI Taxonomy" id="652676"/>
    <lineage>
        <taxon>unclassified sequences</taxon>
        <taxon>metagenomes</taxon>
        <taxon>ecological metagenomes</taxon>
    </lineage>
</organism>
<protein>
    <submittedName>
        <fullName evidence="1">Outer membrane lipoprotein carrier protein LolA</fullName>
    </submittedName>
</protein>
<dbReference type="PANTHER" id="PTHR35869">
    <property type="entry name" value="OUTER-MEMBRANE LIPOPROTEIN CARRIER PROTEIN"/>
    <property type="match status" value="1"/>
</dbReference>
<reference evidence="1" key="1">
    <citation type="submission" date="2018-06" db="EMBL/GenBank/DDBJ databases">
        <authorList>
            <person name="Zhirakovskaya E."/>
        </authorList>
    </citation>
    <scope>NUCLEOTIDE SEQUENCE</scope>
</reference>
<dbReference type="EMBL" id="UOGA01000217">
    <property type="protein sequence ID" value="VAX22118.1"/>
    <property type="molecule type" value="Genomic_DNA"/>
</dbReference>
<dbReference type="SUPFAM" id="SSF89392">
    <property type="entry name" value="Prokaryotic lipoproteins and lipoprotein localization factors"/>
    <property type="match status" value="1"/>
</dbReference>
<sequence length="231" mass="25401">MAIASMKNLALTVSILSLAILSSPGSIWGASDVEEMIGKVQESFDRTRAMTAKFTQETTNKGFGKTMLSYGVVTIVKPLRMRWDYKKPAGLLLVADGKKLWYFDPEDNVAYFDSLSGYLHPRSPALFLAGDEPLSSIFNIELASGGKNGKLGLVSFKLSPKEPQPYVKAILLTVDDQTYEIRKIVMVDYLGNKNSLTFTNMNRTASPDMSIFRFEPPAGAKVRAMTKIPGG</sequence>
<dbReference type="CDD" id="cd16325">
    <property type="entry name" value="LolA"/>
    <property type="match status" value="1"/>
</dbReference>
<evidence type="ECO:0000313" key="1">
    <source>
        <dbReference type="EMBL" id="VAX22118.1"/>
    </source>
</evidence>
<keyword evidence="1" id="KW-0449">Lipoprotein</keyword>